<keyword evidence="2" id="KW-1185">Reference proteome</keyword>
<dbReference type="OrthoDB" id="409792at2759"/>
<organism evidence="1 2">
    <name type="scientific">Leishmania enriettii</name>
    <dbReference type="NCBI Taxonomy" id="5663"/>
    <lineage>
        <taxon>Eukaryota</taxon>
        <taxon>Discoba</taxon>
        <taxon>Euglenozoa</taxon>
        <taxon>Kinetoplastea</taxon>
        <taxon>Metakinetoplastina</taxon>
        <taxon>Trypanosomatida</taxon>
        <taxon>Trypanosomatidae</taxon>
        <taxon>Leishmaniinae</taxon>
        <taxon>Leishmania</taxon>
    </lineage>
</organism>
<sequence length="88" mass="9648">MELTHLPREWYTVVQKRIFGALPTASTLSKELVGHDAGGRILSAYVSAQVRVDLSPFIAVIGRPQIDDLCVSQASWPNAAKGRAMQQQ</sequence>
<dbReference type="AlphaFoldDB" id="A0A836GQL9"/>
<dbReference type="RefSeq" id="XP_067690680.1">
    <property type="nucleotide sequence ID" value="XM_067834577.1"/>
</dbReference>
<reference evidence="1 2" key="1">
    <citation type="submission" date="2021-02" db="EMBL/GenBank/DDBJ databases">
        <title>Leishmania (Mundinia) enrietti genome sequencing and assembly.</title>
        <authorList>
            <person name="Almutairi H."/>
            <person name="Gatherer D."/>
        </authorList>
    </citation>
    <scope>NUCLEOTIDE SEQUENCE [LARGE SCALE GENOMIC DNA]</scope>
    <source>
        <strain evidence="1">CUR178</strain>
    </source>
</reference>
<dbReference type="Proteomes" id="UP000674179">
    <property type="component" value="Chromosome 31"/>
</dbReference>
<dbReference type="GeneID" id="94170087"/>
<name>A0A836GQL9_LEIEN</name>
<dbReference type="KEGG" id="lenr:94170087"/>
<evidence type="ECO:0000313" key="2">
    <source>
        <dbReference type="Proteomes" id="UP000674179"/>
    </source>
</evidence>
<accession>A0A836GQL9</accession>
<proteinExistence type="predicted"/>
<gene>
    <name evidence="1" type="ORF">CUR178_02831</name>
</gene>
<evidence type="ECO:0000313" key="1">
    <source>
        <dbReference type="EMBL" id="KAG5472157.1"/>
    </source>
</evidence>
<dbReference type="EMBL" id="JAFHKP010000031">
    <property type="protein sequence ID" value="KAG5472157.1"/>
    <property type="molecule type" value="Genomic_DNA"/>
</dbReference>
<comment type="caution">
    <text evidence="1">The sequence shown here is derived from an EMBL/GenBank/DDBJ whole genome shotgun (WGS) entry which is preliminary data.</text>
</comment>
<protein>
    <submittedName>
        <fullName evidence="1">Uncharacterized protein</fullName>
    </submittedName>
</protein>